<protein>
    <submittedName>
        <fullName evidence="2">Uncharacterized protein</fullName>
    </submittedName>
</protein>
<sequence length="163" mass="17985">TIPSWRLFPLILFLLLFALKRSWSTWEGSNSFMVQPYEVRLLVPKPSPAQPSQSTHVQSQLYAHPTMTPTEDGAETDSRIIPTLGDQAPTAVALPTAPEDAIEAITKPIQDVYKAHKIPPTSKYIRVLDILPASAAGDDSTIESTLRLIDLETDPDFNALSYV</sequence>
<gene>
    <name evidence="2" type="ORF">CC80DRAFT_559258</name>
</gene>
<evidence type="ECO:0000313" key="2">
    <source>
        <dbReference type="EMBL" id="KAF1958335.1"/>
    </source>
</evidence>
<evidence type="ECO:0000313" key="3">
    <source>
        <dbReference type="Proteomes" id="UP000800035"/>
    </source>
</evidence>
<name>A0A6A5U0F1_9PLEO</name>
<keyword evidence="1" id="KW-0732">Signal</keyword>
<organism evidence="2 3">
    <name type="scientific">Byssothecium circinans</name>
    <dbReference type="NCBI Taxonomy" id="147558"/>
    <lineage>
        <taxon>Eukaryota</taxon>
        <taxon>Fungi</taxon>
        <taxon>Dikarya</taxon>
        <taxon>Ascomycota</taxon>
        <taxon>Pezizomycotina</taxon>
        <taxon>Dothideomycetes</taxon>
        <taxon>Pleosporomycetidae</taxon>
        <taxon>Pleosporales</taxon>
        <taxon>Massarineae</taxon>
        <taxon>Massarinaceae</taxon>
        <taxon>Byssothecium</taxon>
    </lineage>
</organism>
<accession>A0A6A5U0F1</accession>
<dbReference type="AlphaFoldDB" id="A0A6A5U0F1"/>
<feature type="non-terminal residue" evidence="2">
    <location>
        <position position="1"/>
    </location>
</feature>
<reference evidence="2" key="1">
    <citation type="journal article" date="2020" name="Stud. Mycol.">
        <title>101 Dothideomycetes genomes: a test case for predicting lifestyles and emergence of pathogens.</title>
        <authorList>
            <person name="Haridas S."/>
            <person name="Albert R."/>
            <person name="Binder M."/>
            <person name="Bloem J."/>
            <person name="Labutti K."/>
            <person name="Salamov A."/>
            <person name="Andreopoulos B."/>
            <person name="Baker S."/>
            <person name="Barry K."/>
            <person name="Bills G."/>
            <person name="Bluhm B."/>
            <person name="Cannon C."/>
            <person name="Castanera R."/>
            <person name="Culley D."/>
            <person name="Daum C."/>
            <person name="Ezra D."/>
            <person name="Gonzalez J."/>
            <person name="Henrissat B."/>
            <person name="Kuo A."/>
            <person name="Liang C."/>
            <person name="Lipzen A."/>
            <person name="Lutzoni F."/>
            <person name="Magnuson J."/>
            <person name="Mondo S."/>
            <person name="Nolan M."/>
            <person name="Ohm R."/>
            <person name="Pangilinan J."/>
            <person name="Park H.-J."/>
            <person name="Ramirez L."/>
            <person name="Alfaro M."/>
            <person name="Sun H."/>
            <person name="Tritt A."/>
            <person name="Yoshinaga Y."/>
            <person name="Zwiers L.-H."/>
            <person name="Turgeon B."/>
            <person name="Goodwin S."/>
            <person name="Spatafora J."/>
            <person name="Crous P."/>
            <person name="Grigoriev I."/>
        </authorList>
    </citation>
    <scope>NUCLEOTIDE SEQUENCE</scope>
    <source>
        <strain evidence="2">CBS 675.92</strain>
    </source>
</reference>
<feature type="signal peptide" evidence="1">
    <location>
        <begin position="1"/>
        <end position="24"/>
    </location>
</feature>
<dbReference type="EMBL" id="ML976987">
    <property type="protein sequence ID" value="KAF1958335.1"/>
    <property type="molecule type" value="Genomic_DNA"/>
</dbReference>
<proteinExistence type="predicted"/>
<feature type="chain" id="PRO_5025661732" evidence="1">
    <location>
        <begin position="25"/>
        <end position="163"/>
    </location>
</feature>
<evidence type="ECO:0000256" key="1">
    <source>
        <dbReference type="SAM" id="SignalP"/>
    </source>
</evidence>
<dbReference type="Proteomes" id="UP000800035">
    <property type="component" value="Unassembled WGS sequence"/>
</dbReference>
<keyword evidence="3" id="KW-1185">Reference proteome</keyword>